<evidence type="ECO:0000313" key="3">
    <source>
        <dbReference type="EMBL" id="AAK64250.1"/>
    </source>
</evidence>
<feature type="domain" description="RsbT co-antagonist protein RsbRD N-terminal" evidence="2">
    <location>
        <begin position="19"/>
        <end position="165"/>
    </location>
</feature>
<keyword evidence="3" id="KW-0614">Plasmid</keyword>
<proteinExistence type="predicted"/>
<dbReference type="InterPro" id="IPR051448">
    <property type="entry name" value="CdaR-like_regulators"/>
</dbReference>
<dbReference type="InterPro" id="IPR025751">
    <property type="entry name" value="RsbRD_N_dom"/>
</dbReference>
<dbReference type="Pfam" id="PF14361">
    <property type="entry name" value="RsbRD_N"/>
    <property type="match status" value="1"/>
</dbReference>
<dbReference type="InterPro" id="IPR025736">
    <property type="entry name" value="PucR_C-HTH_dom"/>
</dbReference>
<sequence length="407" mass="44644">MTIEEGLDELSVAVKARIPEIYDCIRARLQYAYEDYSTATRNASLTEAESETITASLRDVLEYIGQGRVGATRASNETLREVRLAARAGVDLHHLLRGSRAAQATLWEFVLEEAHRIIADPVRRSKVLRHASASHFAWNDKVSASIIETYQMESTAFSRQSQNRRKLSTLRALLAGLPIDSTVFSYNLSGRHLAAVVPGESTEAVARTLGTASRIRPLVITAEDETGYIWAEWSNRLPSPQVVLANALPKDTRISFGTLSEGVDGFIVSHRRALEADSVAQKLGTQVTWYEDVMLEALAMRDLAAVTTFISDELGGLGLHQDPPSRLVETLEAYFASGQNAASAAQRLGVHSRTIAYRLKLIEGKIGARGVLRDELPVAIRLSRMVEAMKLELTGLEESPGLPQPAP</sequence>
<dbReference type="EMBL" id="AF373840">
    <property type="protein sequence ID" value="AAK64250.1"/>
    <property type="molecule type" value="Genomic_DNA"/>
</dbReference>
<organism evidence="3">
    <name type="scientific">Paenarthrobacter nicotinovorans</name>
    <name type="common">Arthrobacter nicotinovorans</name>
    <dbReference type="NCBI Taxonomy" id="29320"/>
    <lineage>
        <taxon>Bacteria</taxon>
        <taxon>Bacillati</taxon>
        <taxon>Actinomycetota</taxon>
        <taxon>Actinomycetes</taxon>
        <taxon>Micrococcales</taxon>
        <taxon>Micrococcaceae</taxon>
        <taxon>Paenarthrobacter</taxon>
    </lineage>
</organism>
<dbReference type="EMBL" id="AJ507836">
    <property type="protein sequence ID" value="CAD47943.1"/>
    <property type="molecule type" value="Genomic_DNA"/>
</dbReference>
<reference evidence="4" key="3">
    <citation type="journal article" date="2013" name="J. Mol. Evol.">
        <title>pAO1 of Arthrobacter nicotinovorans and the spread of catabolic traits by horizontal gene transfer in gram-positive soil bacteria.</title>
        <authorList>
            <person name="Mihasan M."/>
            <person name="Brandsch R."/>
        </authorList>
    </citation>
    <scope>NUCLEOTIDE SEQUENCE [LARGE SCALE GENOMIC DNA]</scope>
    <source>
        <strain evidence="4">ATCC 49919</strain>
        <plasmid evidence="4">pAO1</plasmid>
    </source>
</reference>
<dbReference type="SMR" id="Q93NG8"/>
<evidence type="ECO:0000313" key="4">
    <source>
        <dbReference type="EMBL" id="CAD47943.1"/>
    </source>
</evidence>
<dbReference type="GeneID" id="84020288"/>
<dbReference type="AlphaFoldDB" id="Q93NG8"/>
<protein>
    <submittedName>
        <fullName evidence="3">Hypothetical transcriptional regulator</fullName>
    </submittedName>
    <submittedName>
        <fullName evidence="4">Putative transcriptional regulator</fullName>
    </submittedName>
</protein>
<dbReference type="PANTHER" id="PTHR33744:SF1">
    <property type="entry name" value="DNA-BINDING TRANSCRIPTIONAL ACTIVATOR ADER"/>
    <property type="match status" value="1"/>
</dbReference>
<dbReference type="RefSeq" id="WP_016359454.1">
    <property type="nucleotide sequence ID" value="NC_021229.1"/>
</dbReference>
<dbReference type="Pfam" id="PF13556">
    <property type="entry name" value="HTH_30"/>
    <property type="match status" value="1"/>
</dbReference>
<dbReference type="Gene3D" id="1.10.10.2840">
    <property type="entry name" value="PucR C-terminal helix-turn-helix domain"/>
    <property type="match status" value="1"/>
</dbReference>
<reference evidence="3" key="1">
    <citation type="journal article" date="2001" name="J. Bacteriol.">
        <title>Gene cluster on pAO1 of Arthrobacter nicotinovorans involved in degradation of the plant alkaloid nicotine: cloning, purification, and characterization of 2,6-dihydroxypyridine 3-hydroxylase.</title>
        <authorList>
            <person name="Baitsch D."/>
            <person name="Sandu C."/>
            <person name="Brandsch R."/>
            <person name="Igloi G.L."/>
        </authorList>
    </citation>
    <scope>NUCLEOTIDE SEQUENCE</scope>
    <source>
        <plasmid evidence="3">pA01</plasmid>
    </source>
</reference>
<dbReference type="InterPro" id="IPR042070">
    <property type="entry name" value="PucR_C-HTH_sf"/>
</dbReference>
<geneLocation type="plasmid" evidence="4">
    <name>pAO1</name>
</geneLocation>
<accession>Q93NG8</accession>
<reference evidence="4" key="2">
    <citation type="journal article" date="2003" name="J. Bacteriol.">
        <title>Sequence of the 165-kilobase catabolic plasmid pAO1 from Arthrobacter nicotinovorans and identification of a pAO1-dependent nicotine uptake system.</title>
        <authorList>
            <person name="Igloi G.L."/>
            <person name="Brandsch R."/>
        </authorList>
    </citation>
    <scope>NUCLEOTIDE SEQUENCE [LARGE SCALE GENOMIC DNA]</scope>
    <source>
        <strain evidence="4">ATCC 49919</strain>
        <plasmid evidence="4">pAO1</plasmid>
    </source>
</reference>
<evidence type="ECO:0000259" key="1">
    <source>
        <dbReference type="Pfam" id="PF13556"/>
    </source>
</evidence>
<feature type="domain" description="PucR C-terminal helix-turn-helix" evidence="1">
    <location>
        <begin position="327"/>
        <end position="364"/>
    </location>
</feature>
<dbReference type="PANTHER" id="PTHR33744">
    <property type="entry name" value="CARBOHYDRATE DIACID REGULATOR"/>
    <property type="match status" value="1"/>
</dbReference>
<evidence type="ECO:0000259" key="2">
    <source>
        <dbReference type="Pfam" id="PF14361"/>
    </source>
</evidence>
<geneLocation type="plasmid" evidence="3">
    <name>pA01</name>
</geneLocation>
<name>Q93NG8_PAENI</name>